<organism evidence="1 2">
    <name type="scientific">Thalassobellus suaedae</name>
    <dbReference type="NCBI Taxonomy" id="3074124"/>
    <lineage>
        <taxon>Bacteria</taxon>
        <taxon>Pseudomonadati</taxon>
        <taxon>Bacteroidota</taxon>
        <taxon>Flavobacteriia</taxon>
        <taxon>Flavobacteriales</taxon>
        <taxon>Flavobacteriaceae</taxon>
        <taxon>Thalassobellus</taxon>
    </lineage>
</organism>
<protein>
    <submittedName>
        <fullName evidence="1">Uncharacterized protein</fullName>
    </submittedName>
</protein>
<accession>A0ABY9XWH2</accession>
<evidence type="ECO:0000313" key="2">
    <source>
        <dbReference type="Proteomes" id="UP001302806"/>
    </source>
</evidence>
<dbReference type="EMBL" id="CP134537">
    <property type="protein sequence ID" value="WNH10088.1"/>
    <property type="molecule type" value="Genomic_DNA"/>
</dbReference>
<dbReference type="Proteomes" id="UP001302806">
    <property type="component" value="Chromosome"/>
</dbReference>
<reference evidence="1 2" key="1">
    <citation type="submission" date="2023-09" db="EMBL/GenBank/DDBJ databases">
        <title>Thalassobella suaedae gen. nov., sp. nov., a marine bacterium of the family Flavobacteriaceae isolated from a halophyte Suaeda japonica.</title>
        <authorList>
            <person name="Lee S.Y."/>
            <person name="Hwang C.Y."/>
        </authorList>
    </citation>
    <scope>NUCLEOTIDE SEQUENCE [LARGE SCALE GENOMIC DNA]</scope>
    <source>
        <strain evidence="1 2">HL-DH14</strain>
    </source>
</reference>
<proteinExistence type="predicted"/>
<evidence type="ECO:0000313" key="1">
    <source>
        <dbReference type="EMBL" id="WNH10088.1"/>
    </source>
</evidence>
<name>A0ABY9XWH2_9FLAO</name>
<sequence length="229" mass="26907">MKTNETVLAYLDALKELKTILEETEKVPLRKFFESKKLNQRTGTIMVNGGLIKNLGSRGISARYVWNTIEPNYKMAEELIKRANEAVNDYKKNKRKDSKLNRKKKAKVETVTKYQEAIIKLHHILQYTTRINMRDFLVKNHLSFKIGKVIQDLQIIENISKSKRGPEYKWIAGEPTYEMAKMILEKVNIRTDIHLPKPKKIKKSDKVNYTETKLLFGLITIRTKHFYHN</sequence>
<dbReference type="RefSeq" id="WP_415866437.1">
    <property type="nucleotide sequence ID" value="NZ_CP134537.1"/>
</dbReference>
<gene>
    <name evidence="1" type="ORF">RHP51_05145</name>
</gene>